<organism evidence="1">
    <name type="scientific">marine sediment metagenome</name>
    <dbReference type="NCBI Taxonomy" id="412755"/>
    <lineage>
        <taxon>unclassified sequences</taxon>
        <taxon>metagenomes</taxon>
        <taxon>ecological metagenomes</taxon>
    </lineage>
</organism>
<accession>A0A0F9BJK3</accession>
<protein>
    <submittedName>
        <fullName evidence="1">Uncharacterized protein</fullName>
    </submittedName>
</protein>
<gene>
    <name evidence="1" type="ORF">LCGC14_2439480</name>
</gene>
<dbReference type="AlphaFoldDB" id="A0A0F9BJK3"/>
<evidence type="ECO:0000313" key="1">
    <source>
        <dbReference type="EMBL" id="KKL22035.1"/>
    </source>
</evidence>
<comment type="caution">
    <text evidence="1">The sequence shown here is derived from an EMBL/GenBank/DDBJ whole genome shotgun (WGS) entry which is preliminary data.</text>
</comment>
<sequence length="265" mass="29752">MAPVPSNTKSRVVKKAPTIIGKAAPKAIGKAKAAADRKAKVVAERPPAFKIETSHGKSRYFKGLIYGEHGAGKTRLVATSSGVPEMRDVFMIDAEAGDMTLEDMDEKDEFKFGDIDVVQVKSYKQVAAVQEFLKTHCRLRVEVEVGPYGGKDLEPDKSAIDKLRALEARFKGVEPSDIDEPRRYRTLLLDSIGEVESLLIYQLLGVTELTSLDEEIQAEEWAEYKKNNNMIKRLVRELRNLPMHLLITCPAKYAQDEKKRMLYTP</sequence>
<reference evidence="1" key="1">
    <citation type="journal article" date="2015" name="Nature">
        <title>Complex archaea that bridge the gap between prokaryotes and eukaryotes.</title>
        <authorList>
            <person name="Spang A."/>
            <person name="Saw J.H."/>
            <person name="Jorgensen S.L."/>
            <person name="Zaremba-Niedzwiedzka K."/>
            <person name="Martijn J."/>
            <person name="Lind A.E."/>
            <person name="van Eijk R."/>
            <person name="Schleper C."/>
            <person name="Guy L."/>
            <person name="Ettema T.J."/>
        </authorList>
    </citation>
    <scope>NUCLEOTIDE SEQUENCE</scope>
</reference>
<name>A0A0F9BJK3_9ZZZZ</name>
<dbReference type="Pfam" id="PF13479">
    <property type="entry name" value="AAA_24"/>
    <property type="match status" value="1"/>
</dbReference>
<dbReference type="EMBL" id="LAZR01037502">
    <property type="protein sequence ID" value="KKL22035.1"/>
    <property type="molecule type" value="Genomic_DNA"/>
</dbReference>
<proteinExistence type="predicted"/>
<feature type="non-terminal residue" evidence="1">
    <location>
        <position position="265"/>
    </location>
</feature>